<sequence length="199" mass="22551">MKEYSAKQFSIEAVCLIVNTQGTTFSTGPASRVNVWAFFQQAVKDAVQSVTIVENSVDCERTVTVEMKMLHSYTRNDSAIVPTTSVDYQVLILWTIARDDHTSVKLAIPSRRLDTYYSTLLPARYFSTTAIREVIYDGLDRSLPWLLCSLENPTCEIPDLTKDVEKMDISNAEMISKVERLRAIGEPESVTRIGSWQLW</sequence>
<dbReference type="AlphaFoldDB" id="A0A833GX43"/>
<accession>A0A833GX43</accession>
<name>A0A833GX43_9LEPT</name>
<dbReference type="Proteomes" id="UP000460298">
    <property type="component" value="Unassembled WGS sequence"/>
</dbReference>
<gene>
    <name evidence="1" type="ORF">F9K24_21480</name>
</gene>
<reference evidence="1 2" key="1">
    <citation type="submission" date="2019-10" db="EMBL/GenBank/DDBJ databases">
        <title>Extracellular Electron Transfer in a Candidatus Methanoperedens spp. Enrichment Culture.</title>
        <authorList>
            <person name="Berger S."/>
            <person name="Rangel Shaw D."/>
            <person name="Berben T."/>
            <person name="In 'T Zandt M."/>
            <person name="Frank J."/>
            <person name="Reimann J."/>
            <person name="Jetten M.S.M."/>
            <person name="Welte C.U."/>
        </authorList>
    </citation>
    <scope>NUCLEOTIDE SEQUENCE [LARGE SCALE GENOMIC DNA]</scope>
    <source>
        <strain evidence="1">SB12</strain>
    </source>
</reference>
<organism evidence="1 2">
    <name type="scientific">Leptonema illini</name>
    <dbReference type="NCBI Taxonomy" id="183"/>
    <lineage>
        <taxon>Bacteria</taxon>
        <taxon>Pseudomonadati</taxon>
        <taxon>Spirochaetota</taxon>
        <taxon>Spirochaetia</taxon>
        <taxon>Leptospirales</taxon>
        <taxon>Leptospiraceae</taxon>
        <taxon>Leptonema</taxon>
    </lineage>
</organism>
<protein>
    <submittedName>
        <fullName evidence="1">Uncharacterized protein</fullName>
    </submittedName>
</protein>
<dbReference type="EMBL" id="WBUI01000043">
    <property type="protein sequence ID" value="KAB2928865.1"/>
    <property type="molecule type" value="Genomic_DNA"/>
</dbReference>
<evidence type="ECO:0000313" key="1">
    <source>
        <dbReference type="EMBL" id="KAB2928865.1"/>
    </source>
</evidence>
<comment type="caution">
    <text evidence="1">The sequence shown here is derived from an EMBL/GenBank/DDBJ whole genome shotgun (WGS) entry which is preliminary data.</text>
</comment>
<evidence type="ECO:0000313" key="2">
    <source>
        <dbReference type="Proteomes" id="UP000460298"/>
    </source>
</evidence>
<proteinExistence type="predicted"/>